<feature type="region of interest" description="Disordered" evidence="5">
    <location>
        <begin position="575"/>
        <end position="594"/>
    </location>
</feature>
<dbReference type="GO" id="GO:0016020">
    <property type="term" value="C:membrane"/>
    <property type="evidence" value="ECO:0007669"/>
    <property type="project" value="UniProtKB-SubCell"/>
</dbReference>
<evidence type="ECO:0000256" key="2">
    <source>
        <dbReference type="ARBA" id="ARBA00022692"/>
    </source>
</evidence>
<gene>
    <name evidence="8" type="ORF">CVT24_000193</name>
</gene>
<evidence type="ECO:0000256" key="1">
    <source>
        <dbReference type="ARBA" id="ARBA00004141"/>
    </source>
</evidence>
<feature type="compositionally biased region" description="Acidic residues" evidence="5">
    <location>
        <begin position="557"/>
        <end position="568"/>
    </location>
</feature>
<dbReference type="Pfam" id="PF07690">
    <property type="entry name" value="MFS_1"/>
    <property type="match status" value="1"/>
</dbReference>
<protein>
    <recommendedName>
        <fullName evidence="7">Major facilitator superfamily (MFS) profile domain-containing protein</fullName>
    </recommendedName>
</protein>
<keyword evidence="3 6" id="KW-1133">Transmembrane helix</keyword>
<feature type="transmembrane region" description="Helical" evidence="6">
    <location>
        <begin position="123"/>
        <end position="147"/>
    </location>
</feature>
<sequence>MTHTSTTSVQSPNPTNSVVFGEKNGSGVPSSAEVDLESQQGPRSLTSPTDTPTVASDESSHDSEGDVLVVDWDGPNDKANPKNWTYREKWAATLIVSAFTFISPVSSSMVAPASEQIAREFAITSTVVIAMTTSVFVLAYGFGPLILGPLSEIYGRSRVLQLANLFYLAWNLGCGFAKNKNQLIAFRFLAGLGGSAPLAIGGGVLGDTWHPEERGKAIAIYSLAPLLGPVVGPVCGGWIAERSTWRWVFWSSSIVDVIIQILGFFYLKETFAPYLLQQKAQKMEKELDPEKSPYKRVTSVYAAKEDRHWRSIFKKALTRPFMLFYYEPIVQLLGIFMAYLYGVFYLFLTTIPAIFKDIYHEDVGVGGLHYIALGIGLFVASQVNARALDALYRHFKKKNNGVGEPEFRLPSMLPGTILMPFGVLLAGWSAEHHLHWIATDIGIACVGAGLILNFQAIQTYVVDSFTLHAASALAAVSFLRSLAGFGFPLFAPIMYERLGYGKGDTILACVSIGLGCPAPILFWKYGRRIRLSSRYAHKPQQRQSGSPAIERPPSEDIPNEEGMANEEVEESLQIHSYPDHHHPHLSPNKLGVTQ</sequence>
<dbReference type="PANTHER" id="PTHR23502">
    <property type="entry name" value="MAJOR FACILITATOR SUPERFAMILY"/>
    <property type="match status" value="1"/>
</dbReference>
<feature type="transmembrane region" description="Helical" evidence="6">
    <location>
        <begin position="466"/>
        <end position="493"/>
    </location>
</feature>
<feature type="transmembrane region" description="Helical" evidence="6">
    <location>
        <begin position="323"/>
        <end position="348"/>
    </location>
</feature>
<evidence type="ECO:0000259" key="7">
    <source>
        <dbReference type="PROSITE" id="PS50850"/>
    </source>
</evidence>
<feature type="region of interest" description="Disordered" evidence="5">
    <location>
        <begin position="536"/>
        <end position="568"/>
    </location>
</feature>
<dbReference type="GO" id="GO:0022857">
    <property type="term" value="F:transmembrane transporter activity"/>
    <property type="evidence" value="ECO:0007669"/>
    <property type="project" value="InterPro"/>
</dbReference>
<feature type="transmembrane region" description="Helical" evidence="6">
    <location>
        <begin position="90"/>
        <end position="111"/>
    </location>
</feature>
<evidence type="ECO:0000256" key="3">
    <source>
        <dbReference type="ARBA" id="ARBA00022989"/>
    </source>
</evidence>
<evidence type="ECO:0000313" key="9">
    <source>
        <dbReference type="Proteomes" id="UP000284842"/>
    </source>
</evidence>
<feature type="transmembrane region" description="Helical" evidence="6">
    <location>
        <begin position="434"/>
        <end position="454"/>
    </location>
</feature>
<feature type="transmembrane region" description="Helical" evidence="6">
    <location>
        <begin position="184"/>
        <end position="206"/>
    </location>
</feature>
<dbReference type="PANTHER" id="PTHR23502:SF60">
    <property type="entry name" value="MAJOR FACILITATOR SUPERFAMILY (MFS) PROFILE DOMAIN-CONTAINING PROTEIN-RELATED"/>
    <property type="match status" value="1"/>
</dbReference>
<dbReference type="EMBL" id="NHTK01005845">
    <property type="protein sequence ID" value="PPQ72919.1"/>
    <property type="molecule type" value="Genomic_DNA"/>
</dbReference>
<keyword evidence="9" id="KW-1185">Reference proteome</keyword>
<dbReference type="CDD" id="cd17323">
    <property type="entry name" value="MFS_Tpo1_MDR_like"/>
    <property type="match status" value="1"/>
</dbReference>
<dbReference type="InterPro" id="IPR020846">
    <property type="entry name" value="MFS_dom"/>
</dbReference>
<proteinExistence type="predicted"/>
<feature type="transmembrane region" description="Helical" evidence="6">
    <location>
        <begin position="505"/>
        <end position="525"/>
    </location>
</feature>
<dbReference type="SUPFAM" id="SSF103473">
    <property type="entry name" value="MFS general substrate transporter"/>
    <property type="match status" value="1"/>
</dbReference>
<dbReference type="InterPro" id="IPR011701">
    <property type="entry name" value="MFS"/>
</dbReference>
<feature type="domain" description="Major facilitator superfamily (MFS) profile" evidence="7">
    <location>
        <begin position="92"/>
        <end position="528"/>
    </location>
</feature>
<evidence type="ECO:0000256" key="5">
    <source>
        <dbReference type="SAM" id="MobiDB-lite"/>
    </source>
</evidence>
<feature type="compositionally biased region" description="Polar residues" evidence="5">
    <location>
        <begin position="1"/>
        <end position="18"/>
    </location>
</feature>
<comment type="subcellular location">
    <subcellularLocation>
        <location evidence="1">Membrane</location>
        <topology evidence="1">Multi-pass membrane protein</topology>
    </subcellularLocation>
</comment>
<dbReference type="InParanoid" id="A0A409W323"/>
<feature type="transmembrane region" description="Helical" evidence="6">
    <location>
        <begin position="218"/>
        <end position="239"/>
    </location>
</feature>
<name>A0A409W323_9AGAR</name>
<dbReference type="Proteomes" id="UP000284842">
    <property type="component" value="Unassembled WGS sequence"/>
</dbReference>
<dbReference type="PROSITE" id="PS50850">
    <property type="entry name" value="MFS"/>
    <property type="match status" value="1"/>
</dbReference>
<dbReference type="STRING" id="181874.A0A409W323"/>
<dbReference type="AlphaFoldDB" id="A0A409W323"/>
<evidence type="ECO:0000256" key="4">
    <source>
        <dbReference type="ARBA" id="ARBA00023136"/>
    </source>
</evidence>
<keyword evidence="4 6" id="KW-0472">Membrane</keyword>
<feature type="transmembrane region" description="Helical" evidence="6">
    <location>
        <begin position="245"/>
        <end position="267"/>
    </location>
</feature>
<accession>A0A409W323</accession>
<dbReference type="OrthoDB" id="6770063at2759"/>
<dbReference type="FunFam" id="1.20.1250.20:FF:000011">
    <property type="entry name" value="MFS multidrug transporter, putative"/>
    <property type="match status" value="1"/>
</dbReference>
<dbReference type="FunCoup" id="A0A409W323">
    <property type="interactions" value="7"/>
</dbReference>
<feature type="region of interest" description="Disordered" evidence="5">
    <location>
        <begin position="1"/>
        <end position="74"/>
    </location>
</feature>
<feature type="compositionally biased region" description="Polar residues" evidence="5">
    <location>
        <begin position="37"/>
        <end position="57"/>
    </location>
</feature>
<keyword evidence="2 6" id="KW-0812">Transmembrane</keyword>
<evidence type="ECO:0000256" key="6">
    <source>
        <dbReference type="SAM" id="Phobius"/>
    </source>
</evidence>
<dbReference type="Gene3D" id="1.20.1250.20">
    <property type="entry name" value="MFS general substrate transporter like domains"/>
    <property type="match status" value="1"/>
</dbReference>
<feature type="transmembrane region" description="Helical" evidence="6">
    <location>
        <begin position="368"/>
        <end position="388"/>
    </location>
</feature>
<dbReference type="InterPro" id="IPR036259">
    <property type="entry name" value="MFS_trans_sf"/>
</dbReference>
<evidence type="ECO:0000313" key="8">
    <source>
        <dbReference type="EMBL" id="PPQ72919.1"/>
    </source>
</evidence>
<comment type="caution">
    <text evidence="8">The sequence shown here is derived from an EMBL/GenBank/DDBJ whole genome shotgun (WGS) entry which is preliminary data.</text>
</comment>
<reference evidence="8 9" key="1">
    <citation type="journal article" date="2018" name="Evol. Lett.">
        <title>Horizontal gene cluster transfer increased hallucinogenic mushroom diversity.</title>
        <authorList>
            <person name="Reynolds H.T."/>
            <person name="Vijayakumar V."/>
            <person name="Gluck-Thaler E."/>
            <person name="Korotkin H.B."/>
            <person name="Matheny P.B."/>
            <person name="Slot J.C."/>
        </authorList>
    </citation>
    <scope>NUCLEOTIDE SEQUENCE [LARGE SCALE GENOMIC DNA]</scope>
    <source>
        <strain evidence="8 9">2629</strain>
    </source>
</reference>
<organism evidence="8 9">
    <name type="scientific">Panaeolus cyanescens</name>
    <dbReference type="NCBI Taxonomy" id="181874"/>
    <lineage>
        <taxon>Eukaryota</taxon>
        <taxon>Fungi</taxon>
        <taxon>Dikarya</taxon>
        <taxon>Basidiomycota</taxon>
        <taxon>Agaricomycotina</taxon>
        <taxon>Agaricomycetes</taxon>
        <taxon>Agaricomycetidae</taxon>
        <taxon>Agaricales</taxon>
        <taxon>Agaricineae</taxon>
        <taxon>Galeropsidaceae</taxon>
        <taxon>Panaeolus</taxon>
    </lineage>
</organism>